<evidence type="ECO:0000256" key="4">
    <source>
        <dbReference type="ARBA" id="ARBA00022840"/>
    </source>
</evidence>
<reference evidence="9" key="1">
    <citation type="journal article" date="2013" name="Genetics">
        <title>The draft genome and transcriptome of Panagrellus redivivus are shaped by the harsh demands of a free-living lifestyle.</title>
        <authorList>
            <person name="Srinivasan J."/>
            <person name="Dillman A.R."/>
            <person name="Macchietto M.G."/>
            <person name="Heikkinen L."/>
            <person name="Lakso M."/>
            <person name="Fracchia K.M."/>
            <person name="Antoshechkin I."/>
            <person name="Mortazavi A."/>
            <person name="Wong G."/>
            <person name="Sternberg P.W."/>
        </authorList>
    </citation>
    <scope>NUCLEOTIDE SEQUENCE [LARGE SCALE GENOMIC DNA]</scope>
    <source>
        <strain evidence="9">MT8872</strain>
    </source>
</reference>
<dbReference type="WBParaSite" id="Pan_g23371.t1">
    <property type="protein sequence ID" value="Pan_g23371.t1"/>
    <property type="gene ID" value="Pan_g23371"/>
</dbReference>
<feature type="region of interest" description="Disordered" evidence="7">
    <location>
        <begin position="1"/>
        <end position="100"/>
    </location>
</feature>
<evidence type="ECO:0000256" key="3">
    <source>
        <dbReference type="ARBA" id="ARBA00022806"/>
    </source>
</evidence>
<dbReference type="Proteomes" id="UP000492821">
    <property type="component" value="Unassembled WGS sequence"/>
</dbReference>
<dbReference type="InterPro" id="IPR025696">
    <property type="entry name" value="Beta-barrel_MTR4"/>
</dbReference>
<dbReference type="PANTHER" id="PTHR12131">
    <property type="entry name" value="ATP-DEPENDENT RNA AND DNA HELICASE"/>
    <property type="match status" value="1"/>
</dbReference>
<evidence type="ECO:0000259" key="8">
    <source>
        <dbReference type="Pfam" id="PF13234"/>
    </source>
</evidence>
<dbReference type="PANTHER" id="PTHR12131:SF1">
    <property type="entry name" value="ATP-DEPENDENT RNA HELICASE SUPV3L1, MITOCHONDRIAL-RELATED"/>
    <property type="match status" value="1"/>
</dbReference>
<sequence length="1045" mass="117975">MSSYDPDKVKPEVKDEERSADEGEFASPSKVKPEPVSSNDAKAPARRSPVPGPVTSASASPAQDVRKPKPPVPMDVSPGPANPPPNVEMHDGEKKAVSRSKVVTRTVAKGKDGFTHKIMLLDSFAPIEFKKESDADKLNCYTGAVKSALEAFAAGRSVVISSDDVATKGAIINHCRISYNIDEKSVIIVVRNLDVARRRLIQLSNESLAFSMLPADGPIFIDSICYVATIDSFRMQVLRHPDNCTRGLVIFEDVEEIGRPDRGYLWDEVFANLPHGGRYIFSLPFVTNADVFTEWLVFTLRQSVDVVVETPKNAPIRHFLCVEGSLSMMQVLDNKGEFHPEHFPKIVPSLKEAKERWERNEKDRQRHLLANEKSFVRVVRTLFGSMKHPMLVYTTNREEVEVLANHIKTLNLLSTAEVLRMNTQLSAEWKTVPPADRKFSRFDDIQFFLQRGIAIYHAGVAPFILELIDWLLKHGLIKVVIADSTIIERTNHRFQILVINDARVVVDPATTTWIDGGFYRKLINRLDVPVGEIGVSVVIVSRDMTADEGKALFQAPPPSLEPDFVPTFSGVLNLIGRHGAAALHALPYTFYSYYTIKTIDDAKNKLPSLYNDLHQVDITEELKHYEKAKKNLEDLRAELAEKMYIEKYIECFIDVGRLVYVKVDGKDFGWGIIAHKRNTGAANVLIRVTKESAKSADQKLFKPFDPAKPEDIELVIVKVDYKHIWILSSGCLAIPPDLKLPGAKECVCRHLEATITTNYRGDIPELDPIKLEITDRSVLVAYTKKNKAFKDFKFHLNIVKEQLPRLKARDKIQAQIDACQTVIDRGAYDATVAEWQLRYNFLQKNDYINADGSLTLTGAFTSHLLGVADAIFIVLVELLVADFFNDLRRDEIAMVFSVFIPMEAFVPDKYIRYGEDSHKELFSNLRKKIEHGLKRLRESGWTSVDVDEVMKQVNPSMFPFLWHFITRNESFASASVGNTDANLFDGYYATYIQRIDRLIGQVIKYGAGYQLIGKEVVELLQDTRKHLHRGLPIVNQLGSIMTDLY</sequence>
<protein>
    <submittedName>
        <fullName evidence="10">rRNA_proc-arch domain-containing protein</fullName>
    </submittedName>
</protein>
<accession>A0A7E4VPK8</accession>
<dbReference type="Pfam" id="PF13234">
    <property type="entry name" value="MTR4_beta-barrel"/>
    <property type="match status" value="1"/>
</dbReference>
<feature type="domain" description="Exosome RNA helicase MTR4-like beta-barrel" evidence="8">
    <location>
        <begin position="647"/>
        <end position="821"/>
    </location>
</feature>
<name>A0A7E4VPK8_PANRE</name>
<evidence type="ECO:0000313" key="9">
    <source>
        <dbReference type="Proteomes" id="UP000492821"/>
    </source>
</evidence>
<evidence type="ECO:0000256" key="7">
    <source>
        <dbReference type="SAM" id="MobiDB-lite"/>
    </source>
</evidence>
<keyword evidence="9" id="KW-1185">Reference proteome</keyword>
<dbReference type="InterPro" id="IPR050699">
    <property type="entry name" value="RNA-DNA_Helicase"/>
</dbReference>
<feature type="coiled-coil region" evidence="6">
    <location>
        <begin position="615"/>
        <end position="645"/>
    </location>
</feature>
<feature type="compositionally biased region" description="Basic and acidic residues" evidence="7">
    <location>
        <begin position="1"/>
        <end position="21"/>
    </location>
</feature>
<evidence type="ECO:0000256" key="2">
    <source>
        <dbReference type="ARBA" id="ARBA00022801"/>
    </source>
</evidence>
<evidence type="ECO:0000256" key="1">
    <source>
        <dbReference type="ARBA" id="ARBA00022741"/>
    </source>
</evidence>
<dbReference type="AlphaFoldDB" id="A0A7E4VPK8"/>
<keyword evidence="6" id="KW-0175">Coiled coil</keyword>
<dbReference type="Gene3D" id="1.10.3380.30">
    <property type="match status" value="1"/>
</dbReference>
<organism evidence="9 10">
    <name type="scientific">Panagrellus redivivus</name>
    <name type="common">Microworm</name>
    <dbReference type="NCBI Taxonomy" id="6233"/>
    <lineage>
        <taxon>Eukaryota</taxon>
        <taxon>Metazoa</taxon>
        <taxon>Ecdysozoa</taxon>
        <taxon>Nematoda</taxon>
        <taxon>Chromadorea</taxon>
        <taxon>Rhabditida</taxon>
        <taxon>Tylenchina</taxon>
        <taxon>Panagrolaimomorpha</taxon>
        <taxon>Panagrolaimoidea</taxon>
        <taxon>Panagrolaimidae</taxon>
        <taxon>Panagrellus</taxon>
    </lineage>
</organism>
<dbReference type="SUPFAM" id="SSF52540">
    <property type="entry name" value="P-loop containing nucleoside triphosphate hydrolases"/>
    <property type="match status" value="1"/>
</dbReference>
<keyword evidence="2" id="KW-0378">Hydrolase</keyword>
<dbReference type="Gene3D" id="2.40.30.300">
    <property type="match status" value="1"/>
</dbReference>
<reference evidence="10" key="2">
    <citation type="submission" date="2020-10" db="UniProtKB">
        <authorList>
            <consortium name="WormBaseParasite"/>
        </authorList>
    </citation>
    <scope>IDENTIFICATION</scope>
</reference>
<dbReference type="GO" id="GO:0016787">
    <property type="term" value="F:hydrolase activity"/>
    <property type="evidence" value="ECO:0007669"/>
    <property type="project" value="UniProtKB-KW"/>
</dbReference>
<dbReference type="InterPro" id="IPR027417">
    <property type="entry name" value="P-loop_NTPase"/>
</dbReference>
<evidence type="ECO:0000256" key="5">
    <source>
        <dbReference type="ARBA" id="ARBA00047984"/>
    </source>
</evidence>
<keyword evidence="1" id="KW-0547">Nucleotide-binding</keyword>
<evidence type="ECO:0000256" key="6">
    <source>
        <dbReference type="SAM" id="Coils"/>
    </source>
</evidence>
<dbReference type="Gene3D" id="3.40.50.300">
    <property type="entry name" value="P-loop containing nucleotide triphosphate hydrolases"/>
    <property type="match status" value="2"/>
</dbReference>
<dbReference type="GO" id="GO:0003724">
    <property type="term" value="F:RNA helicase activity"/>
    <property type="evidence" value="ECO:0007669"/>
    <property type="project" value="UniProtKB-EC"/>
</dbReference>
<evidence type="ECO:0000313" key="10">
    <source>
        <dbReference type="WBParaSite" id="Pan_g23371.t1"/>
    </source>
</evidence>
<comment type="catalytic activity">
    <reaction evidence="5">
        <text>ATP + H2O = ADP + phosphate + H(+)</text>
        <dbReference type="Rhea" id="RHEA:13065"/>
        <dbReference type="ChEBI" id="CHEBI:15377"/>
        <dbReference type="ChEBI" id="CHEBI:15378"/>
        <dbReference type="ChEBI" id="CHEBI:30616"/>
        <dbReference type="ChEBI" id="CHEBI:43474"/>
        <dbReference type="ChEBI" id="CHEBI:456216"/>
        <dbReference type="EC" id="3.6.4.13"/>
    </reaction>
</comment>
<feature type="compositionally biased region" description="Low complexity" evidence="7">
    <location>
        <begin position="27"/>
        <end position="38"/>
    </location>
</feature>
<keyword evidence="4" id="KW-0067">ATP-binding</keyword>
<proteinExistence type="predicted"/>
<dbReference type="GO" id="GO:0005524">
    <property type="term" value="F:ATP binding"/>
    <property type="evidence" value="ECO:0007669"/>
    <property type="project" value="UniProtKB-KW"/>
</dbReference>
<keyword evidence="3" id="KW-0347">Helicase</keyword>